<organism evidence="2 3">
    <name type="scientific">Protopolystoma xenopodis</name>
    <dbReference type="NCBI Taxonomy" id="117903"/>
    <lineage>
        <taxon>Eukaryota</taxon>
        <taxon>Metazoa</taxon>
        <taxon>Spiralia</taxon>
        <taxon>Lophotrochozoa</taxon>
        <taxon>Platyhelminthes</taxon>
        <taxon>Monogenea</taxon>
        <taxon>Polyopisthocotylea</taxon>
        <taxon>Polystomatidea</taxon>
        <taxon>Polystomatidae</taxon>
        <taxon>Protopolystoma</taxon>
    </lineage>
</organism>
<dbReference type="EMBL" id="CAAALY010047818">
    <property type="protein sequence ID" value="VEL20739.1"/>
    <property type="molecule type" value="Genomic_DNA"/>
</dbReference>
<accession>A0A448WUR6</accession>
<feature type="region of interest" description="Disordered" evidence="1">
    <location>
        <begin position="181"/>
        <end position="213"/>
    </location>
</feature>
<dbReference type="Proteomes" id="UP000784294">
    <property type="component" value="Unassembled WGS sequence"/>
</dbReference>
<dbReference type="AlphaFoldDB" id="A0A448WUR6"/>
<feature type="compositionally biased region" description="Low complexity" evidence="1">
    <location>
        <begin position="100"/>
        <end position="114"/>
    </location>
</feature>
<evidence type="ECO:0000313" key="2">
    <source>
        <dbReference type="EMBL" id="VEL20739.1"/>
    </source>
</evidence>
<reference evidence="2" key="1">
    <citation type="submission" date="2018-11" db="EMBL/GenBank/DDBJ databases">
        <authorList>
            <consortium name="Pathogen Informatics"/>
        </authorList>
    </citation>
    <scope>NUCLEOTIDE SEQUENCE</scope>
</reference>
<keyword evidence="3" id="KW-1185">Reference proteome</keyword>
<gene>
    <name evidence="2" type="ORF">PXEA_LOCUS14179</name>
</gene>
<comment type="caution">
    <text evidence="2">The sequence shown here is derived from an EMBL/GenBank/DDBJ whole genome shotgun (WGS) entry which is preliminary data.</text>
</comment>
<feature type="compositionally biased region" description="Polar residues" evidence="1">
    <location>
        <begin position="190"/>
        <end position="213"/>
    </location>
</feature>
<feature type="region of interest" description="Disordered" evidence="1">
    <location>
        <begin position="94"/>
        <end position="115"/>
    </location>
</feature>
<protein>
    <submittedName>
        <fullName evidence="2">Uncharacterized protein</fullName>
    </submittedName>
</protein>
<evidence type="ECO:0000256" key="1">
    <source>
        <dbReference type="SAM" id="MobiDB-lite"/>
    </source>
</evidence>
<sequence length="213" mass="22657">MTNHILPIVSNSRAYKYAIQACTDSSFKSIDALIGEDASIRTPLSHLLWKEGDSNNNLVYSRPVKAGTVCGLEELNSMPVGKVGRSLIAGSAPATRANRSISSSSNSTKSSALSTPLINHSTVSISSKGIGGTTAPMMNGTNVNSPVRSPASKASGVRRIYSQITDPKSMLKLPPKYWSIHSRMSKKQEASASRKTTNGDNDCQEQASLASKK</sequence>
<name>A0A448WUR6_9PLAT</name>
<proteinExistence type="predicted"/>
<evidence type="ECO:0000313" key="3">
    <source>
        <dbReference type="Proteomes" id="UP000784294"/>
    </source>
</evidence>